<feature type="transmembrane region" description="Helical" evidence="1">
    <location>
        <begin position="54"/>
        <end position="74"/>
    </location>
</feature>
<evidence type="ECO:0000256" key="1">
    <source>
        <dbReference type="SAM" id="Phobius"/>
    </source>
</evidence>
<feature type="transmembrane region" description="Helical" evidence="1">
    <location>
        <begin position="119"/>
        <end position="143"/>
    </location>
</feature>
<dbReference type="Proteomes" id="UP000008370">
    <property type="component" value="Unassembled WGS sequence"/>
</dbReference>
<feature type="transmembrane region" description="Helical" evidence="1">
    <location>
        <begin position="94"/>
        <end position="112"/>
    </location>
</feature>
<dbReference type="EMBL" id="JH930468">
    <property type="protein sequence ID" value="EKM60637.1"/>
    <property type="molecule type" value="Genomic_DNA"/>
</dbReference>
<gene>
    <name evidence="3" type="ORF">PHACADRAFT_189762</name>
</gene>
<dbReference type="AlphaFoldDB" id="K5XCB9"/>
<accession>K5XCB9</accession>
<dbReference type="Pfam" id="PF20151">
    <property type="entry name" value="DUF6533"/>
    <property type="match status" value="1"/>
</dbReference>
<dbReference type="OrthoDB" id="2637653at2759"/>
<dbReference type="GeneID" id="18910634"/>
<evidence type="ECO:0000313" key="3">
    <source>
        <dbReference type="EMBL" id="EKM60637.1"/>
    </source>
</evidence>
<keyword evidence="1" id="KW-1133">Transmembrane helix</keyword>
<organism evidence="3 4">
    <name type="scientific">Phanerochaete carnosa (strain HHB-10118-sp)</name>
    <name type="common">White-rot fungus</name>
    <name type="synonym">Peniophora carnosa</name>
    <dbReference type="NCBI Taxonomy" id="650164"/>
    <lineage>
        <taxon>Eukaryota</taxon>
        <taxon>Fungi</taxon>
        <taxon>Dikarya</taxon>
        <taxon>Basidiomycota</taxon>
        <taxon>Agaricomycotina</taxon>
        <taxon>Agaricomycetes</taxon>
        <taxon>Polyporales</taxon>
        <taxon>Phanerochaetaceae</taxon>
        <taxon>Phanerochaete</taxon>
    </lineage>
</organism>
<keyword evidence="1" id="KW-0472">Membrane</keyword>
<protein>
    <recommendedName>
        <fullName evidence="2">DUF6533 domain-containing protein</fullName>
    </recommendedName>
</protein>
<feature type="domain" description="DUF6533" evidence="2">
    <location>
        <begin position="22"/>
        <end position="65"/>
    </location>
</feature>
<sequence length="171" mass="19324">MDGNTARQILILGAQRDHEASAIAAIVWMTWDTLINLGDEIDYLWTGHAKWVQWIYAFIRYAPIIHGGVVLSHYNTTGNSPSRCRALIAYELSFLELLTIAVEIILVIRVFVLYKQNRVLKAFIIIAFAAEIICMMVFISFVIKGQTFTSDCLAATSPRIFIGYWSVMSSL</sequence>
<dbReference type="KEGG" id="pco:PHACADRAFT_189762"/>
<proteinExistence type="predicted"/>
<keyword evidence="4" id="KW-1185">Reference proteome</keyword>
<keyword evidence="1" id="KW-0812">Transmembrane</keyword>
<reference evidence="3 4" key="1">
    <citation type="journal article" date="2012" name="BMC Genomics">
        <title>Comparative genomics of the white-rot fungi, Phanerochaete carnosa and P. chrysosporium, to elucidate the genetic basis of the distinct wood types they colonize.</title>
        <authorList>
            <person name="Suzuki H."/>
            <person name="MacDonald J."/>
            <person name="Syed K."/>
            <person name="Salamov A."/>
            <person name="Hori C."/>
            <person name="Aerts A."/>
            <person name="Henrissat B."/>
            <person name="Wiebenga A."/>
            <person name="vanKuyk P.A."/>
            <person name="Barry K."/>
            <person name="Lindquist E."/>
            <person name="LaButti K."/>
            <person name="Lapidus A."/>
            <person name="Lucas S."/>
            <person name="Coutinho P."/>
            <person name="Gong Y."/>
            <person name="Samejima M."/>
            <person name="Mahadevan R."/>
            <person name="Abou-Zaid M."/>
            <person name="de Vries R.P."/>
            <person name="Igarashi K."/>
            <person name="Yadav J.S."/>
            <person name="Grigoriev I.V."/>
            <person name="Master E.R."/>
        </authorList>
    </citation>
    <scope>NUCLEOTIDE SEQUENCE [LARGE SCALE GENOMIC DNA]</scope>
    <source>
        <strain evidence="3 4">HHB-10118-sp</strain>
    </source>
</reference>
<name>K5XCB9_PHACS</name>
<dbReference type="HOGENOM" id="CLU_1619628_0_0_1"/>
<dbReference type="InterPro" id="IPR045340">
    <property type="entry name" value="DUF6533"/>
</dbReference>
<evidence type="ECO:0000259" key="2">
    <source>
        <dbReference type="Pfam" id="PF20151"/>
    </source>
</evidence>
<dbReference type="RefSeq" id="XP_007390085.1">
    <property type="nucleotide sequence ID" value="XM_007390023.1"/>
</dbReference>
<evidence type="ECO:0000313" key="4">
    <source>
        <dbReference type="Proteomes" id="UP000008370"/>
    </source>
</evidence>
<dbReference type="InParanoid" id="K5XCB9"/>